<keyword evidence="6" id="KW-1185">Reference proteome</keyword>
<comment type="similarity">
    <text evidence="1 3">Belongs to the type-B carboxylesterase/lipase family.</text>
</comment>
<dbReference type="Gene3D" id="3.40.50.1820">
    <property type="entry name" value="alpha/beta hydrolase"/>
    <property type="match status" value="1"/>
</dbReference>
<dbReference type="EC" id="3.1.1.-" evidence="3"/>
<evidence type="ECO:0000313" key="6">
    <source>
        <dbReference type="Proteomes" id="UP000191518"/>
    </source>
</evidence>
<dbReference type="PANTHER" id="PTHR43142:SF3">
    <property type="entry name" value="PUTATIVE (AFU_ORTHOLOGUE AFUA_3G09070)-RELATED"/>
    <property type="match status" value="1"/>
</dbReference>
<protein>
    <recommendedName>
        <fullName evidence="3">Carboxylic ester hydrolase</fullName>
        <ecNumber evidence="3">3.1.1.-</ecNumber>
    </recommendedName>
</protein>
<dbReference type="PROSITE" id="PS00941">
    <property type="entry name" value="CARBOXYLESTERASE_B_2"/>
    <property type="match status" value="1"/>
</dbReference>
<organism evidence="5 6">
    <name type="scientific">Penicillium vulpinum</name>
    <dbReference type="NCBI Taxonomy" id="29845"/>
    <lineage>
        <taxon>Eukaryota</taxon>
        <taxon>Fungi</taxon>
        <taxon>Dikarya</taxon>
        <taxon>Ascomycota</taxon>
        <taxon>Pezizomycotina</taxon>
        <taxon>Eurotiomycetes</taxon>
        <taxon>Eurotiomycetidae</taxon>
        <taxon>Eurotiales</taxon>
        <taxon>Aspergillaceae</taxon>
        <taxon>Penicillium</taxon>
    </lineage>
</organism>
<dbReference type="STRING" id="29845.A0A1V6SAQ5"/>
<dbReference type="GO" id="GO:0016787">
    <property type="term" value="F:hydrolase activity"/>
    <property type="evidence" value="ECO:0007669"/>
    <property type="project" value="UniProtKB-KW"/>
</dbReference>
<feature type="chain" id="PRO_5011827805" description="Carboxylic ester hydrolase" evidence="3">
    <location>
        <begin position="18"/>
        <end position="674"/>
    </location>
</feature>
<evidence type="ECO:0000256" key="1">
    <source>
        <dbReference type="ARBA" id="ARBA00005964"/>
    </source>
</evidence>
<dbReference type="InterPro" id="IPR019819">
    <property type="entry name" value="Carboxylesterase_B_CS"/>
</dbReference>
<comment type="caution">
    <text evidence="5">The sequence shown here is derived from an EMBL/GenBank/DDBJ whole genome shotgun (WGS) entry which is preliminary data.</text>
</comment>
<dbReference type="Pfam" id="PF00135">
    <property type="entry name" value="COesterase"/>
    <property type="match status" value="1"/>
</dbReference>
<feature type="domain" description="Carboxylesterase type B" evidence="4">
    <location>
        <begin position="169"/>
        <end position="642"/>
    </location>
</feature>
<evidence type="ECO:0000313" key="5">
    <source>
        <dbReference type="EMBL" id="OQE10966.1"/>
    </source>
</evidence>
<evidence type="ECO:0000256" key="3">
    <source>
        <dbReference type="RuleBase" id="RU361235"/>
    </source>
</evidence>
<evidence type="ECO:0000259" key="4">
    <source>
        <dbReference type="Pfam" id="PF00135"/>
    </source>
</evidence>
<name>A0A1V6SAQ5_9EURO</name>
<reference evidence="6" key="1">
    <citation type="journal article" date="2017" name="Nat. Microbiol.">
        <title>Global analysis of biosynthetic gene clusters reveals vast potential of secondary metabolite production in Penicillium species.</title>
        <authorList>
            <person name="Nielsen J.C."/>
            <person name="Grijseels S."/>
            <person name="Prigent S."/>
            <person name="Ji B."/>
            <person name="Dainat J."/>
            <person name="Nielsen K.F."/>
            <person name="Frisvad J.C."/>
            <person name="Workman M."/>
            <person name="Nielsen J."/>
        </authorList>
    </citation>
    <scope>NUCLEOTIDE SEQUENCE [LARGE SCALE GENOMIC DNA]</scope>
    <source>
        <strain evidence="6">IBT 29486</strain>
    </source>
</reference>
<dbReference type="SUPFAM" id="SSF53474">
    <property type="entry name" value="alpha/beta-Hydrolases"/>
    <property type="match status" value="1"/>
</dbReference>
<evidence type="ECO:0000256" key="2">
    <source>
        <dbReference type="ARBA" id="ARBA00022801"/>
    </source>
</evidence>
<dbReference type="Proteomes" id="UP000191518">
    <property type="component" value="Unassembled WGS sequence"/>
</dbReference>
<dbReference type="PROSITE" id="PS00122">
    <property type="entry name" value="CARBOXYLESTERASE_B_1"/>
    <property type="match status" value="1"/>
</dbReference>
<dbReference type="InterPro" id="IPR019826">
    <property type="entry name" value="Carboxylesterase_B_AS"/>
</dbReference>
<keyword evidence="2 3" id="KW-0378">Hydrolase</keyword>
<dbReference type="PANTHER" id="PTHR43142">
    <property type="entry name" value="CARBOXYLIC ESTER HYDROLASE"/>
    <property type="match status" value="1"/>
</dbReference>
<dbReference type="InterPro" id="IPR002018">
    <property type="entry name" value="CarbesteraseB"/>
</dbReference>
<accession>A0A1V6SAQ5</accession>
<dbReference type="OrthoDB" id="408631at2759"/>
<keyword evidence="3" id="KW-0732">Signal</keyword>
<sequence length="674" mass="74697">MVYYGFAFFCLATIANAAVSPKSLNSDISIVIHNDLLEAESPLSGSGILVLDARPWQEATESCQKLGGTLWGTESSYRDIRNGLDYLVFQGKYTRSQRFWTASDHRKLSTIDTNGRVNKASAKEKLPVLCTQSAPLSNSTFQDISAQWQVTVHSNDEYLTGFRDRFSFRFLGIRYAKKPRRWDYAKSYRGTGKKASALNYGSDCTQGTTGSEDCLFLNVWTPYLPKSNKVRKSYLKPVMLWIHGGAFIGGTGSDPTFDGSNLASRGDVVVVTINYRVGTLGFLALDDGKTNGNYGLADQTTALEWVRRNIQDFGGDPDRVTIFGQSAGAASVRALLASPVAQDKFAGAIMQSNLGGLAYGTTFSKYYTIAQEMDVVGNAILNETKCTDAASPVECLRKLPASTIANLADSARYLVVDGVYLQISELDLTNPASTANVPLMIGMMRDDDAAILGYPRVGETLKSFLNESDLPDSVVPSQLFPVPSTANATLDIFNTSSRIATDAIFRCINKATAHTGSRNHIFPDIFYYEFNRSYQMPSWSPNAPVCNAPITDEFPNGDPSQEYFKCHSGELFYVFGSFRRQGLPFRDELDLPFGQYVLDSWASFARVARPTPDLAFLKARGYYNTTREIEANGPWESFRKESQLRLLQWPSGMRDLDELEQCRALKLPLNYFDS</sequence>
<feature type="signal peptide" evidence="3">
    <location>
        <begin position="1"/>
        <end position="17"/>
    </location>
</feature>
<gene>
    <name evidence="5" type="ORF">PENVUL_c003G09660</name>
</gene>
<dbReference type="AlphaFoldDB" id="A0A1V6SAQ5"/>
<proteinExistence type="inferred from homology"/>
<dbReference type="InterPro" id="IPR029058">
    <property type="entry name" value="AB_hydrolase_fold"/>
</dbReference>
<dbReference type="EMBL" id="MDYP01000003">
    <property type="protein sequence ID" value="OQE10966.1"/>
    <property type="molecule type" value="Genomic_DNA"/>
</dbReference>
<dbReference type="GO" id="GO:0017000">
    <property type="term" value="P:antibiotic biosynthetic process"/>
    <property type="evidence" value="ECO:0007669"/>
    <property type="project" value="UniProtKB-ARBA"/>
</dbReference>
<dbReference type="GO" id="GO:0072330">
    <property type="term" value="P:monocarboxylic acid biosynthetic process"/>
    <property type="evidence" value="ECO:0007669"/>
    <property type="project" value="UniProtKB-ARBA"/>
</dbReference>